<dbReference type="PROSITE" id="PS01243">
    <property type="entry name" value="BI1"/>
    <property type="match status" value="1"/>
</dbReference>
<dbReference type="PANTHER" id="PTHR23291:SF32">
    <property type="entry name" value="BAX INHIBITOR 1"/>
    <property type="match status" value="1"/>
</dbReference>
<dbReference type="GO" id="GO:0031966">
    <property type="term" value="C:mitochondrial membrane"/>
    <property type="evidence" value="ECO:0007669"/>
    <property type="project" value="TreeGrafter"/>
</dbReference>
<dbReference type="GO" id="GO:0019899">
    <property type="term" value="F:enzyme binding"/>
    <property type="evidence" value="ECO:0007669"/>
    <property type="project" value="TreeGrafter"/>
</dbReference>
<dbReference type="AlphaFoldDB" id="A0A2R5LEW4"/>
<dbReference type="GO" id="GO:0034620">
    <property type="term" value="P:cellular response to unfolded protein"/>
    <property type="evidence" value="ECO:0007669"/>
    <property type="project" value="TreeGrafter"/>
</dbReference>
<feature type="transmembrane region" description="Helical" evidence="7">
    <location>
        <begin position="139"/>
        <end position="163"/>
    </location>
</feature>
<organism evidence="8">
    <name type="scientific">Ornithodoros turicata</name>
    <dbReference type="NCBI Taxonomy" id="34597"/>
    <lineage>
        <taxon>Eukaryota</taxon>
        <taxon>Metazoa</taxon>
        <taxon>Ecdysozoa</taxon>
        <taxon>Arthropoda</taxon>
        <taxon>Chelicerata</taxon>
        <taxon>Arachnida</taxon>
        <taxon>Acari</taxon>
        <taxon>Parasitiformes</taxon>
        <taxon>Ixodida</taxon>
        <taxon>Ixodoidea</taxon>
        <taxon>Argasidae</taxon>
        <taxon>Ornithodorinae</taxon>
        <taxon>Ornithodoros</taxon>
    </lineage>
</organism>
<keyword evidence="4" id="KW-0053">Apoptosis</keyword>
<keyword evidence="6 7" id="KW-0472">Membrane</keyword>
<feature type="transmembrane region" description="Helical" evidence="7">
    <location>
        <begin position="29"/>
        <end position="46"/>
    </location>
</feature>
<dbReference type="GO" id="GO:0033119">
    <property type="term" value="P:negative regulation of RNA splicing"/>
    <property type="evidence" value="ECO:0007669"/>
    <property type="project" value="TreeGrafter"/>
</dbReference>
<comment type="similarity">
    <text evidence="2 7">Belongs to the BI1 family.</text>
</comment>
<evidence type="ECO:0000256" key="4">
    <source>
        <dbReference type="ARBA" id="ARBA00022703"/>
    </source>
</evidence>
<evidence type="ECO:0000256" key="2">
    <source>
        <dbReference type="ARBA" id="ARBA00010350"/>
    </source>
</evidence>
<evidence type="ECO:0000256" key="6">
    <source>
        <dbReference type="ARBA" id="ARBA00023136"/>
    </source>
</evidence>
<dbReference type="InterPro" id="IPR006213">
    <property type="entry name" value="Bax_inhbtr1_CS"/>
</dbReference>
<dbReference type="Pfam" id="PF01027">
    <property type="entry name" value="Bax1-I"/>
    <property type="match status" value="1"/>
</dbReference>
<dbReference type="InterPro" id="IPR006214">
    <property type="entry name" value="Bax_inhibitor_1-related"/>
</dbReference>
<feature type="transmembrane region" description="Helical" evidence="7">
    <location>
        <begin position="52"/>
        <end position="72"/>
    </location>
</feature>
<evidence type="ECO:0000313" key="8">
    <source>
        <dbReference type="EMBL" id="MBY07965.1"/>
    </source>
</evidence>
<evidence type="ECO:0000256" key="7">
    <source>
        <dbReference type="RuleBase" id="RU004379"/>
    </source>
</evidence>
<dbReference type="GeneID" id="135377497"/>
<accession>A0A2R5LEW4</accession>
<comment type="subcellular location">
    <subcellularLocation>
        <location evidence="1">Membrane</location>
        <topology evidence="1">Multi-pass membrane protein</topology>
    </subcellularLocation>
</comment>
<evidence type="ECO:0000256" key="3">
    <source>
        <dbReference type="ARBA" id="ARBA00022692"/>
    </source>
</evidence>
<keyword evidence="3 7" id="KW-0812">Transmembrane</keyword>
<evidence type="ECO:0000256" key="5">
    <source>
        <dbReference type="ARBA" id="ARBA00022989"/>
    </source>
</evidence>
<dbReference type="CTD" id="38936"/>
<proteinExistence type="inferred from homology"/>
<dbReference type="GO" id="GO:2001234">
    <property type="term" value="P:negative regulation of apoptotic signaling pathway"/>
    <property type="evidence" value="ECO:0007669"/>
    <property type="project" value="TreeGrafter"/>
</dbReference>
<sequence>MDAAFNLDSFVDSLKKRLEPPVRDHLKNVYSALAISTLAAAVGGYMHLFTDLLQGSFLTTLLSLGLLIALFTVQDNGKNQHIRLGILVGFAFTTGLGMGPLLDIVVSVDPSIVLTAFLGTCIIFTCFTLSALYADHGRWIYLGGTLMSMLTTMSLLALANIFLGSLLLFELHLYLGIFLMCCFVLYDTQLIIEKRKHGDKDYIRHSIDLFIDFVAIFRRLLIILTQKESGKREKRN</sequence>
<dbReference type="RefSeq" id="XP_064466013.1">
    <property type="nucleotide sequence ID" value="XM_064609943.1"/>
</dbReference>
<dbReference type="EMBL" id="GGLE01003839">
    <property type="protein sequence ID" value="MBY07965.1"/>
    <property type="molecule type" value="Transcribed_RNA"/>
</dbReference>
<reference evidence="8" key="1">
    <citation type="submission" date="2018-03" db="EMBL/GenBank/DDBJ databases">
        <title>The relapsing fever spirochete Borrelia turicatae persists in the highly oxidative environment of its soft-bodied tick vector.</title>
        <authorList>
            <person name="Bourret T.J."/>
            <person name="Boyle W.K."/>
            <person name="Valenzuela J.G."/>
            <person name="Oliveira F."/>
            <person name="Lopez J.E."/>
        </authorList>
    </citation>
    <scope>NUCLEOTIDE SEQUENCE</scope>
    <source>
        <strain evidence="8">Kansas strain/isolate</strain>
        <tissue evidence="8">Salivary glands</tissue>
    </source>
</reference>
<protein>
    <submittedName>
        <fullName evidence="8">Putative bax-mediated apoptosis inhibitor tegt/bi-1</fullName>
    </submittedName>
</protein>
<feature type="transmembrane region" description="Helical" evidence="7">
    <location>
        <begin position="84"/>
        <end position="106"/>
    </location>
</feature>
<evidence type="ECO:0000256" key="1">
    <source>
        <dbReference type="ARBA" id="ARBA00004141"/>
    </source>
</evidence>
<keyword evidence="5 7" id="KW-1133">Transmembrane helix</keyword>
<dbReference type="PANTHER" id="PTHR23291">
    <property type="entry name" value="BAX INHIBITOR-RELATED"/>
    <property type="match status" value="1"/>
</dbReference>
<feature type="transmembrane region" description="Helical" evidence="7">
    <location>
        <begin position="169"/>
        <end position="186"/>
    </location>
</feature>
<dbReference type="CDD" id="cd10430">
    <property type="entry name" value="BI-1"/>
    <property type="match status" value="1"/>
</dbReference>
<feature type="transmembrane region" description="Helical" evidence="7">
    <location>
        <begin position="112"/>
        <end position="132"/>
    </location>
</feature>
<name>A0A2R5LEW4_9ACAR</name>
<dbReference type="GO" id="GO:0006915">
    <property type="term" value="P:apoptotic process"/>
    <property type="evidence" value="ECO:0007669"/>
    <property type="project" value="UniProtKB-KW"/>
</dbReference>